<protein>
    <submittedName>
        <fullName evidence="1">Uncharacterized protein</fullName>
    </submittedName>
</protein>
<evidence type="ECO:0000313" key="1">
    <source>
        <dbReference type="EMBL" id="KAH0876761.1"/>
    </source>
</evidence>
<accession>A0ABQ7Z957</accession>
<organism evidence="1 2">
    <name type="scientific">Brassica napus</name>
    <name type="common">Rape</name>
    <dbReference type="NCBI Taxonomy" id="3708"/>
    <lineage>
        <taxon>Eukaryota</taxon>
        <taxon>Viridiplantae</taxon>
        <taxon>Streptophyta</taxon>
        <taxon>Embryophyta</taxon>
        <taxon>Tracheophyta</taxon>
        <taxon>Spermatophyta</taxon>
        <taxon>Magnoliopsida</taxon>
        <taxon>eudicotyledons</taxon>
        <taxon>Gunneridae</taxon>
        <taxon>Pentapetalae</taxon>
        <taxon>rosids</taxon>
        <taxon>malvids</taxon>
        <taxon>Brassicales</taxon>
        <taxon>Brassicaceae</taxon>
        <taxon>Brassiceae</taxon>
        <taxon>Brassica</taxon>
    </lineage>
</organism>
<name>A0ABQ7Z957_BRANA</name>
<keyword evidence="2" id="KW-1185">Reference proteome</keyword>
<evidence type="ECO:0000313" key="2">
    <source>
        <dbReference type="Proteomes" id="UP000824890"/>
    </source>
</evidence>
<comment type="caution">
    <text evidence="1">The sequence shown here is derived from an EMBL/GenBank/DDBJ whole genome shotgun (WGS) entry which is preliminary data.</text>
</comment>
<proteinExistence type="predicted"/>
<dbReference type="Proteomes" id="UP000824890">
    <property type="component" value="Unassembled WGS sequence"/>
</dbReference>
<dbReference type="EMBL" id="JAGKQM010000015">
    <property type="protein sequence ID" value="KAH0876761.1"/>
    <property type="molecule type" value="Genomic_DNA"/>
</dbReference>
<reference evidence="1 2" key="1">
    <citation type="submission" date="2021-05" db="EMBL/GenBank/DDBJ databases">
        <title>Genome Assembly of Synthetic Allotetraploid Brassica napus Reveals Homoeologous Exchanges between Subgenomes.</title>
        <authorList>
            <person name="Davis J.T."/>
        </authorList>
    </citation>
    <scope>NUCLEOTIDE SEQUENCE [LARGE SCALE GENOMIC DNA]</scope>
    <source>
        <strain evidence="2">cv. Da-Ae</strain>
        <tissue evidence="1">Seedling</tissue>
    </source>
</reference>
<feature type="non-terminal residue" evidence="1">
    <location>
        <position position="1"/>
    </location>
</feature>
<sequence length="95" mass="10088">RGRVEVKRGEVLLREVEATKAPSSPAQVSGRWLASSATSPRFCLRGGEGLHSFASPALVVRSGGRAVFRVGDGQDEASVDAWRADDEISTRVPAP</sequence>
<gene>
    <name evidence="1" type="ORF">HID58_064155</name>
</gene>